<feature type="transmembrane region" description="Helical" evidence="1">
    <location>
        <begin position="32"/>
        <end position="48"/>
    </location>
</feature>
<keyword evidence="1" id="KW-0812">Transmembrane</keyword>
<name>A0A521C6N0_9FLAO</name>
<gene>
    <name evidence="2" type="ORF">SAMN06265171_102437</name>
</gene>
<evidence type="ECO:0000313" key="2">
    <source>
        <dbReference type="EMBL" id="SMO54340.1"/>
    </source>
</evidence>
<evidence type="ECO:0000313" key="3">
    <source>
        <dbReference type="Proteomes" id="UP000316916"/>
    </source>
</evidence>
<dbReference type="AlphaFoldDB" id="A0A521C6N0"/>
<keyword evidence="1" id="KW-1133">Transmembrane helix</keyword>
<protein>
    <submittedName>
        <fullName evidence="2">Uncharacterized protein</fullName>
    </submittedName>
</protein>
<dbReference type="Proteomes" id="UP000316916">
    <property type="component" value="Unassembled WGS sequence"/>
</dbReference>
<reference evidence="2 3" key="1">
    <citation type="submission" date="2017-05" db="EMBL/GenBank/DDBJ databases">
        <authorList>
            <person name="Varghese N."/>
            <person name="Submissions S."/>
        </authorList>
    </citation>
    <scope>NUCLEOTIDE SEQUENCE [LARGE SCALE GENOMIC DNA]</scope>
    <source>
        <strain evidence="2 3">DSM 29371</strain>
    </source>
</reference>
<sequence length="183" mass="19735">MYWQDNLSQTTFVPTIKGKISTVMKKPKTKKIISTFLMIAIAGAVFSACSKDDDSADAKANVKFTITVNGADSNDQIDFLVSAGNHDASQYGSTVWKKNGATEGNANTSSLGVDDFTGNTKTYVFETVKPFNFSSLHVAISNFDGAPISVSYKAEVNGSVETDENKTYAAGQTFIKDYSYVAK</sequence>
<keyword evidence="3" id="KW-1185">Reference proteome</keyword>
<accession>A0A521C6N0</accession>
<proteinExistence type="predicted"/>
<evidence type="ECO:0000256" key="1">
    <source>
        <dbReference type="SAM" id="Phobius"/>
    </source>
</evidence>
<keyword evidence="1" id="KW-0472">Membrane</keyword>
<dbReference type="EMBL" id="FXTC01000002">
    <property type="protein sequence ID" value="SMO54340.1"/>
    <property type="molecule type" value="Genomic_DNA"/>
</dbReference>
<organism evidence="2 3">
    <name type="scientific">Chryseobacterium rhizoplanae</name>
    <dbReference type="NCBI Taxonomy" id="1609531"/>
    <lineage>
        <taxon>Bacteria</taxon>
        <taxon>Pseudomonadati</taxon>
        <taxon>Bacteroidota</taxon>
        <taxon>Flavobacteriia</taxon>
        <taxon>Flavobacteriales</taxon>
        <taxon>Weeksellaceae</taxon>
        <taxon>Chryseobacterium group</taxon>
        <taxon>Chryseobacterium</taxon>
    </lineage>
</organism>